<keyword evidence="2" id="KW-0813">Transport</keyword>
<feature type="transmembrane region" description="Helical" evidence="6">
    <location>
        <begin position="192"/>
        <end position="212"/>
    </location>
</feature>
<evidence type="ECO:0000313" key="8">
    <source>
        <dbReference type="EMBL" id="MFC4063169.1"/>
    </source>
</evidence>
<keyword evidence="9" id="KW-1185">Reference proteome</keyword>
<feature type="transmembrane region" description="Helical" evidence="6">
    <location>
        <begin position="159"/>
        <end position="180"/>
    </location>
</feature>
<dbReference type="Gene3D" id="1.20.1250.20">
    <property type="entry name" value="MFS general substrate transporter like domains"/>
    <property type="match status" value="1"/>
</dbReference>
<keyword evidence="4 6" id="KW-1133">Transmembrane helix</keyword>
<keyword evidence="3 6" id="KW-0812">Transmembrane</keyword>
<dbReference type="PROSITE" id="PS50850">
    <property type="entry name" value="MFS"/>
    <property type="match status" value="1"/>
</dbReference>
<feature type="transmembrane region" description="Helical" evidence="6">
    <location>
        <begin position="312"/>
        <end position="329"/>
    </location>
</feature>
<evidence type="ECO:0000259" key="7">
    <source>
        <dbReference type="PROSITE" id="PS50850"/>
    </source>
</evidence>
<feature type="transmembrane region" description="Helical" evidence="6">
    <location>
        <begin position="41"/>
        <end position="60"/>
    </location>
</feature>
<dbReference type="Proteomes" id="UP001595850">
    <property type="component" value="Unassembled WGS sequence"/>
</dbReference>
<keyword evidence="5 6" id="KW-0472">Membrane</keyword>
<dbReference type="PANTHER" id="PTHR42718:SF9">
    <property type="entry name" value="MAJOR FACILITATOR SUPERFAMILY MULTIDRUG TRANSPORTER MFSC"/>
    <property type="match status" value="1"/>
</dbReference>
<evidence type="ECO:0000256" key="2">
    <source>
        <dbReference type="ARBA" id="ARBA00022448"/>
    </source>
</evidence>
<feature type="transmembrane region" description="Helical" evidence="6">
    <location>
        <begin position="97"/>
        <end position="119"/>
    </location>
</feature>
<reference evidence="9" key="1">
    <citation type="journal article" date="2019" name="Int. J. Syst. Evol. Microbiol.">
        <title>The Global Catalogue of Microorganisms (GCM) 10K type strain sequencing project: providing services to taxonomists for standard genome sequencing and annotation.</title>
        <authorList>
            <consortium name="The Broad Institute Genomics Platform"/>
            <consortium name="The Broad Institute Genome Sequencing Center for Infectious Disease"/>
            <person name="Wu L."/>
            <person name="Ma J."/>
        </authorList>
    </citation>
    <scope>NUCLEOTIDE SEQUENCE [LARGE SCALE GENOMIC DNA]</scope>
    <source>
        <strain evidence="9">TBRC 4489</strain>
    </source>
</reference>
<evidence type="ECO:0000256" key="3">
    <source>
        <dbReference type="ARBA" id="ARBA00022692"/>
    </source>
</evidence>
<evidence type="ECO:0000256" key="5">
    <source>
        <dbReference type="ARBA" id="ARBA00023136"/>
    </source>
</evidence>
<gene>
    <name evidence="8" type="ORF">ACFOWE_33230</name>
</gene>
<evidence type="ECO:0000256" key="4">
    <source>
        <dbReference type="ARBA" id="ARBA00022989"/>
    </source>
</evidence>
<accession>A0ABV8IGQ4</accession>
<name>A0ABV8IGQ4_9ACTN</name>
<sequence>MRRWWPLVALAAAQFVMVLDQSVMNVSISTLVDDFDTTVPTIQAVITLYCLVMAMFMLTGAKIGDIVGRRRAFVAGLVIYGCGSAVTAVAQSVATLALGWSILEGAGAALVLPALAALVAGNFEGRERKAAFAVIGGVGGAGIAVGPILGGWATTALTWRVVFAGEVVLVLLILLMTRMLADAGRSGPAPRLDVLGAVLSATGLGTIVLGTLQSSSWGWVRPKNPPVEPFGFAPTLFVIAFGGVLLWAFTGWQRHREKTGRDPLVHLGLMGLPPLRAGVVGLLTQNLILMGVFFVIPLYLQLVLGLDALETGIRMLPASAAMFVMAAAGSRLSSRYPVRSIVRTGLVIAVVAVLALLATVRPDLAGTVFAVSMALLGVGMGLVVSQLGNVVQSSVDASGRSEAGGLQYTGCQLGSSLGVALVGAIVLAGLTGVFVSNIRADDRIAPEVSAQVGVAVESGLDFVATDRIRTAAQEAGLDRAAAEALVDDYQDAQIQSLKAGLLAAALLALVSLMFTRELPHATPSSAGTGAGAAAEP</sequence>
<evidence type="ECO:0000313" key="9">
    <source>
        <dbReference type="Proteomes" id="UP001595850"/>
    </source>
</evidence>
<comment type="caution">
    <text evidence="8">The sequence shown here is derived from an EMBL/GenBank/DDBJ whole genome shotgun (WGS) entry which is preliminary data.</text>
</comment>
<feature type="transmembrane region" description="Helical" evidence="6">
    <location>
        <begin position="72"/>
        <end position="91"/>
    </location>
</feature>
<protein>
    <submittedName>
        <fullName evidence="8">MFS transporter</fullName>
    </submittedName>
</protein>
<dbReference type="InterPro" id="IPR020846">
    <property type="entry name" value="MFS_dom"/>
</dbReference>
<dbReference type="InterPro" id="IPR011701">
    <property type="entry name" value="MFS"/>
</dbReference>
<comment type="subcellular location">
    <subcellularLocation>
        <location evidence="1">Cell membrane</location>
        <topology evidence="1">Multi-pass membrane protein</topology>
    </subcellularLocation>
</comment>
<proteinExistence type="predicted"/>
<organism evidence="8 9">
    <name type="scientific">Planomonospora corallina</name>
    <dbReference type="NCBI Taxonomy" id="1806052"/>
    <lineage>
        <taxon>Bacteria</taxon>
        <taxon>Bacillati</taxon>
        <taxon>Actinomycetota</taxon>
        <taxon>Actinomycetes</taxon>
        <taxon>Streptosporangiales</taxon>
        <taxon>Streptosporangiaceae</taxon>
        <taxon>Planomonospora</taxon>
    </lineage>
</organism>
<dbReference type="PANTHER" id="PTHR42718">
    <property type="entry name" value="MAJOR FACILITATOR SUPERFAMILY MULTIDRUG TRANSPORTER MFSC"/>
    <property type="match status" value="1"/>
</dbReference>
<evidence type="ECO:0000256" key="6">
    <source>
        <dbReference type="SAM" id="Phobius"/>
    </source>
</evidence>
<feature type="transmembrane region" description="Helical" evidence="6">
    <location>
        <begin position="279"/>
        <end position="300"/>
    </location>
</feature>
<dbReference type="PRINTS" id="PR01036">
    <property type="entry name" value="TCRTETB"/>
</dbReference>
<dbReference type="InterPro" id="IPR036259">
    <property type="entry name" value="MFS_trans_sf"/>
</dbReference>
<feature type="transmembrane region" description="Helical" evidence="6">
    <location>
        <begin position="232"/>
        <end position="252"/>
    </location>
</feature>
<dbReference type="SUPFAM" id="SSF103473">
    <property type="entry name" value="MFS general substrate transporter"/>
    <property type="match status" value="1"/>
</dbReference>
<dbReference type="EMBL" id="JBHSBM010000077">
    <property type="protein sequence ID" value="MFC4063169.1"/>
    <property type="molecule type" value="Genomic_DNA"/>
</dbReference>
<dbReference type="Gene3D" id="1.20.1720.10">
    <property type="entry name" value="Multidrug resistance protein D"/>
    <property type="match status" value="1"/>
</dbReference>
<feature type="domain" description="Major facilitator superfamily (MFS) profile" evidence="7">
    <location>
        <begin position="6"/>
        <end position="523"/>
    </location>
</feature>
<feature type="transmembrane region" description="Helical" evidence="6">
    <location>
        <begin position="341"/>
        <end position="358"/>
    </location>
</feature>
<evidence type="ECO:0000256" key="1">
    <source>
        <dbReference type="ARBA" id="ARBA00004651"/>
    </source>
</evidence>
<feature type="transmembrane region" description="Helical" evidence="6">
    <location>
        <begin position="131"/>
        <end position="153"/>
    </location>
</feature>
<feature type="transmembrane region" description="Helical" evidence="6">
    <location>
        <begin position="417"/>
        <end position="438"/>
    </location>
</feature>
<dbReference type="Pfam" id="PF07690">
    <property type="entry name" value="MFS_1"/>
    <property type="match status" value="1"/>
</dbReference>
<feature type="transmembrane region" description="Helical" evidence="6">
    <location>
        <begin position="364"/>
        <end position="384"/>
    </location>
</feature>
<dbReference type="RefSeq" id="WP_377294938.1">
    <property type="nucleotide sequence ID" value="NZ_JBHSBM010000077.1"/>
</dbReference>
<dbReference type="CDD" id="cd17321">
    <property type="entry name" value="MFS_MMR_MDR_like"/>
    <property type="match status" value="1"/>
</dbReference>